<keyword evidence="1" id="KW-0732">Signal</keyword>
<evidence type="ECO:0000313" key="3">
    <source>
        <dbReference type="Proteomes" id="UP001610446"/>
    </source>
</evidence>
<evidence type="ECO:0000256" key="1">
    <source>
        <dbReference type="SAM" id="SignalP"/>
    </source>
</evidence>
<accession>A0ABR4KXJ8</accession>
<name>A0ABR4KXJ8_9EURO</name>
<organism evidence="2 3">
    <name type="scientific">Aspergillus pseudoustus</name>
    <dbReference type="NCBI Taxonomy" id="1810923"/>
    <lineage>
        <taxon>Eukaryota</taxon>
        <taxon>Fungi</taxon>
        <taxon>Dikarya</taxon>
        <taxon>Ascomycota</taxon>
        <taxon>Pezizomycotina</taxon>
        <taxon>Eurotiomycetes</taxon>
        <taxon>Eurotiomycetidae</taxon>
        <taxon>Eurotiales</taxon>
        <taxon>Aspergillaceae</taxon>
        <taxon>Aspergillus</taxon>
        <taxon>Aspergillus subgen. Nidulantes</taxon>
    </lineage>
</organism>
<reference evidence="2 3" key="1">
    <citation type="submission" date="2024-07" db="EMBL/GenBank/DDBJ databases">
        <title>Section-level genome sequencing and comparative genomics of Aspergillus sections Usti and Cavernicolus.</title>
        <authorList>
            <consortium name="Lawrence Berkeley National Laboratory"/>
            <person name="Nybo J.L."/>
            <person name="Vesth T.C."/>
            <person name="Theobald S."/>
            <person name="Frisvad J.C."/>
            <person name="Larsen T.O."/>
            <person name="Kjaerboelling I."/>
            <person name="Rothschild-Mancinelli K."/>
            <person name="Lyhne E.K."/>
            <person name="Kogle M.E."/>
            <person name="Barry K."/>
            <person name="Clum A."/>
            <person name="Na H."/>
            <person name="Ledsgaard L."/>
            <person name="Lin J."/>
            <person name="Lipzen A."/>
            <person name="Kuo A."/>
            <person name="Riley R."/>
            <person name="Mondo S."/>
            <person name="Labutti K."/>
            <person name="Haridas S."/>
            <person name="Pangalinan J."/>
            <person name="Salamov A.A."/>
            <person name="Simmons B.A."/>
            <person name="Magnuson J.K."/>
            <person name="Chen J."/>
            <person name="Drula E."/>
            <person name="Henrissat B."/>
            <person name="Wiebenga A."/>
            <person name="Lubbers R.J."/>
            <person name="Gomes A.C."/>
            <person name="Makela M.R."/>
            <person name="Stajich J."/>
            <person name="Grigoriev I.V."/>
            <person name="Mortensen U.H."/>
            <person name="De Vries R.P."/>
            <person name="Baker S.E."/>
            <person name="Andersen M.R."/>
        </authorList>
    </citation>
    <scope>NUCLEOTIDE SEQUENCE [LARGE SCALE GENOMIC DNA]</scope>
    <source>
        <strain evidence="2 3">CBS 123904</strain>
    </source>
</reference>
<comment type="caution">
    <text evidence="2">The sequence shown here is derived from an EMBL/GenBank/DDBJ whole genome shotgun (WGS) entry which is preliminary data.</text>
</comment>
<evidence type="ECO:0000313" key="2">
    <source>
        <dbReference type="EMBL" id="KAL2855987.1"/>
    </source>
</evidence>
<proteinExistence type="predicted"/>
<feature type="signal peptide" evidence="1">
    <location>
        <begin position="1"/>
        <end position="23"/>
    </location>
</feature>
<keyword evidence="3" id="KW-1185">Reference proteome</keyword>
<feature type="chain" id="PRO_5046224677" evidence="1">
    <location>
        <begin position="24"/>
        <end position="295"/>
    </location>
</feature>
<dbReference type="EMBL" id="JBFXLU010000008">
    <property type="protein sequence ID" value="KAL2855987.1"/>
    <property type="molecule type" value="Genomic_DNA"/>
</dbReference>
<dbReference type="Proteomes" id="UP001610446">
    <property type="component" value="Unassembled WGS sequence"/>
</dbReference>
<protein>
    <submittedName>
        <fullName evidence="2">Uncharacterized protein</fullName>
    </submittedName>
</protein>
<sequence length="295" mass="32915">MAPYSQALMALLVSVAPNLKSMALCPLGWEDKAALSKLRGLKFLPDSDDSGHLGSRSYISYDIFDPLDLVRNLPALRNVSFNAITDYHSEDDPIPASSANYKSISIRHSMSPEALCGAIESAKPLEELVYSIGGRGTLKRLDINLDADLYLEEIYKQTGRDSVFADPTGCTLNCFTQLKHLALGVHSLYYYPSGIDKDHSLIHSMADGMPPNLESLRPYGYRKDLGSVRRWNPSQINIDAHVSRLMEEKDTKLPSLKSIEGLEGCIPNAETIEDLDSHPELIWKRPEGQWPVYEY</sequence>
<gene>
    <name evidence="2" type="ORF">BJY01DRAFT_242927</name>
</gene>